<evidence type="ECO:0000313" key="3">
    <source>
        <dbReference type="Proteomes" id="UP000009071"/>
    </source>
</evidence>
<protein>
    <recommendedName>
        <fullName evidence="4">HTH cro/C1-type domain-containing protein</fullName>
    </recommendedName>
</protein>
<dbReference type="CDD" id="cd00093">
    <property type="entry name" value="HTH_XRE"/>
    <property type="match status" value="1"/>
</dbReference>
<dbReference type="Proteomes" id="UP000009071">
    <property type="component" value="Chromosome"/>
</dbReference>
<dbReference type="InterPro" id="IPR010982">
    <property type="entry name" value="Lambda_DNA-bd_dom_sf"/>
</dbReference>
<dbReference type="STRING" id="573370.DMR_24730"/>
<dbReference type="InterPro" id="IPR001387">
    <property type="entry name" value="Cro/C1-type_HTH"/>
</dbReference>
<dbReference type="EMBL" id="AP010904">
    <property type="protein sequence ID" value="BAH75964.1"/>
    <property type="molecule type" value="Genomic_DNA"/>
</dbReference>
<evidence type="ECO:0000256" key="1">
    <source>
        <dbReference type="SAM" id="MobiDB-lite"/>
    </source>
</evidence>
<sequence>MQYCEPVHTITPTRQDRCRAWLIERRIVFKDLAADAGMSKTTLSNIIAGRRATPDHIRNLIALGVPAELLPEPREPGKPGPKRRSRIRQS</sequence>
<feature type="region of interest" description="Disordered" evidence="1">
    <location>
        <begin position="70"/>
        <end position="90"/>
    </location>
</feature>
<dbReference type="OrthoDB" id="5460283at2"/>
<dbReference type="AlphaFoldDB" id="C4XTG7"/>
<dbReference type="KEGG" id="dma:DMR_24730"/>
<reference evidence="2 3" key="1">
    <citation type="journal article" date="2009" name="Genome Res.">
        <title>Whole genome sequence of Desulfovibrio magneticus strain RS-1 revealed common gene clusters in magnetotactic bacteria.</title>
        <authorList>
            <person name="Nakazawa H."/>
            <person name="Arakaki A."/>
            <person name="Narita-Yamada S."/>
            <person name="Yashiro I."/>
            <person name="Jinno K."/>
            <person name="Aoki N."/>
            <person name="Tsuruyama A."/>
            <person name="Okamura Y."/>
            <person name="Tanikawa S."/>
            <person name="Fujita N."/>
            <person name="Takeyama H."/>
            <person name="Matsunaga T."/>
        </authorList>
    </citation>
    <scope>NUCLEOTIDE SEQUENCE [LARGE SCALE GENOMIC DNA]</scope>
    <source>
        <strain evidence="3">ATCC 700980 / DSM 13731 / RS-1</strain>
    </source>
</reference>
<name>C4XTG7_SOLM1</name>
<dbReference type="SUPFAM" id="SSF47413">
    <property type="entry name" value="lambda repressor-like DNA-binding domains"/>
    <property type="match status" value="1"/>
</dbReference>
<dbReference type="GO" id="GO:0003677">
    <property type="term" value="F:DNA binding"/>
    <property type="evidence" value="ECO:0007669"/>
    <property type="project" value="InterPro"/>
</dbReference>
<evidence type="ECO:0008006" key="4">
    <source>
        <dbReference type="Google" id="ProtNLM"/>
    </source>
</evidence>
<dbReference type="RefSeq" id="WP_015861143.1">
    <property type="nucleotide sequence ID" value="NC_012796.1"/>
</dbReference>
<keyword evidence="3" id="KW-1185">Reference proteome</keyword>
<feature type="compositionally biased region" description="Basic residues" evidence="1">
    <location>
        <begin position="80"/>
        <end position="90"/>
    </location>
</feature>
<evidence type="ECO:0000313" key="2">
    <source>
        <dbReference type="EMBL" id="BAH75964.1"/>
    </source>
</evidence>
<dbReference type="HOGENOM" id="CLU_2436001_0_0_7"/>
<accession>C4XTG7</accession>
<gene>
    <name evidence="2" type="ordered locus">DMR_24730</name>
</gene>
<dbReference type="eggNOG" id="ENOG5032ATT">
    <property type="taxonomic scope" value="Bacteria"/>
</dbReference>
<proteinExistence type="predicted"/>
<organism evidence="2 3">
    <name type="scientific">Solidesulfovibrio magneticus (strain ATCC 700980 / DSM 13731 / RS-1)</name>
    <name type="common">Desulfovibrio magneticus</name>
    <dbReference type="NCBI Taxonomy" id="573370"/>
    <lineage>
        <taxon>Bacteria</taxon>
        <taxon>Pseudomonadati</taxon>
        <taxon>Thermodesulfobacteriota</taxon>
        <taxon>Desulfovibrionia</taxon>
        <taxon>Desulfovibrionales</taxon>
        <taxon>Desulfovibrionaceae</taxon>
        <taxon>Solidesulfovibrio</taxon>
    </lineage>
</organism>
<dbReference type="Gene3D" id="1.10.260.40">
    <property type="entry name" value="lambda repressor-like DNA-binding domains"/>
    <property type="match status" value="1"/>
</dbReference>